<gene>
    <name evidence="3" type="ORF">IFM89_037672</name>
</gene>
<evidence type="ECO:0000313" key="3">
    <source>
        <dbReference type="EMBL" id="KAF9617609.1"/>
    </source>
</evidence>
<proteinExistence type="predicted"/>
<evidence type="ECO:0000313" key="4">
    <source>
        <dbReference type="Proteomes" id="UP000631114"/>
    </source>
</evidence>
<reference evidence="3 4" key="1">
    <citation type="submission" date="2020-10" db="EMBL/GenBank/DDBJ databases">
        <title>The Coptis chinensis genome and diversification of protoberbering-type alkaloids.</title>
        <authorList>
            <person name="Wang B."/>
            <person name="Shu S."/>
            <person name="Song C."/>
            <person name="Liu Y."/>
        </authorList>
    </citation>
    <scope>NUCLEOTIDE SEQUENCE [LARGE SCALE GENOMIC DNA]</scope>
    <source>
        <strain evidence="3">HL-2020</strain>
        <tissue evidence="3">Leaf</tissue>
    </source>
</reference>
<dbReference type="PANTHER" id="PTHR32254:SF3">
    <property type="entry name" value="EXPRESSED PROTEIN-RELATED"/>
    <property type="match status" value="1"/>
</dbReference>
<dbReference type="AlphaFoldDB" id="A0A835II44"/>
<feature type="signal peptide" evidence="2">
    <location>
        <begin position="1"/>
        <end position="25"/>
    </location>
</feature>
<dbReference type="PANTHER" id="PTHR32254">
    <property type="entry name" value="EXPRESSED PROTEIN"/>
    <property type="match status" value="1"/>
</dbReference>
<keyword evidence="1" id="KW-0175">Coiled coil</keyword>
<sequence length="186" mass="20936">MSNGSRRSPSTCLRCCLLVFALTSAIYISEPDLFSRFKKGFTLDNKSAVSCAPCSCNCPPPLSLLKIAPGLVNLTVTVLKDAKETEECGKNDPELNNEMEKQFVDRLTEELKLQKAVAEEHTRHMNVTYIAARRLGSQYQKETEKCNTATETCEEAREQVEALLIKERKVTSVWERRARQSGWEAS</sequence>
<protein>
    <submittedName>
        <fullName evidence="3">Uncharacterized protein</fullName>
    </submittedName>
</protein>
<dbReference type="OrthoDB" id="1898954at2759"/>
<name>A0A835II44_9MAGN</name>
<feature type="coiled-coil region" evidence="1">
    <location>
        <begin position="104"/>
        <end position="166"/>
    </location>
</feature>
<dbReference type="Pfam" id="PF06364">
    <property type="entry name" value="DUF1068"/>
    <property type="match status" value="1"/>
</dbReference>
<keyword evidence="4" id="KW-1185">Reference proteome</keyword>
<dbReference type="EMBL" id="JADFTS010000003">
    <property type="protein sequence ID" value="KAF9617609.1"/>
    <property type="molecule type" value="Genomic_DNA"/>
</dbReference>
<keyword evidence="2" id="KW-0732">Signal</keyword>
<comment type="caution">
    <text evidence="3">The sequence shown here is derived from an EMBL/GenBank/DDBJ whole genome shotgun (WGS) entry which is preliminary data.</text>
</comment>
<feature type="chain" id="PRO_5032983130" evidence="2">
    <location>
        <begin position="26"/>
        <end position="186"/>
    </location>
</feature>
<evidence type="ECO:0000256" key="2">
    <source>
        <dbReference type="SAM" id="SignalP"/>
    </source>
</evidence>
<accession>A0A835II44</accession>
<dbReference type="Proteomes" id="UP000631114">
    <property type="component" value="Unassembled WGS sequence"/>
</dbReference>
<evidence type="ECO:0000256" key="1">
    <source>
        <dbReference type="SAM" id="Coils"/>
    </source>
</evidence>
<dbReference type="InterPro" id="IPR010471">
    <property type="entry name" value="DUF1068"/>
</dbReference>
<organism evidence="3 4">
    <name type="scientific">Coptis chinensis</name>
    <dbReference type="NCBI Taxonomy" id="261450"/>
    <lineage>
        <taxon>Eukaryota</taxon>
        <taxon>Viridiplantae</taxon>
        <taxon>Streptophyta</taxon>
        <taxon>Embryophyta</taxon>
        <taxon>Tracheophyta</taxon>
        <taxon>Spermatophyta</taxon>
        <taxon>Magnoliopsida</taxon>
        <taxon>Ranunculales</taxon>
        <taxon>Ranunculaceae</taxon>
        <taxon>Coptidoideae</taxon>
        <taxon>Coptis</taxon>
    </lineage>
</organism>